<keyword evidence="1" id="KW-0378">Hydrolase</keyword>
<organism evidence="3">
    <name type="scientific">hydrocarbon metagenome</name>
    <dbReference type="NCBI Taxonomy" id="938273"/>
    <lineage>
        <taxon>unclassified sequences</taxon>
        <taxon>metagenomes</taxon>
        <taxon>ecological metagenomes</taxon>
    </lineage>
</organism>
<dbReference type="InterPro" id="IPR003736">
    <property type="entry name" value="PAAI_dom"/>
</dbReference>
<reference evidence="3" key="1">
    <citation type="journal article" date="2015" name="Proc. Natl. Acad. Sci. U.S.A.">
        <title>Networks of energetic and metabolic interactions define dynamics in microbial communities.</title>
        <authorList>
            <person name="Embree M."/>
            <person name="Liu J.K."/>
            <person name="Al-Bassam M.M."/>
            <person name="Zengler K."/>
        </authorList>
    </citation>
    <scope>NUCLEOTIDE SEQUENCE</scope>
</reference>
<proteinExistence type="predicted"/>
<dbReference type="InterPro" id="IPR029069">
    <property type="entry name" value="HotDog_dom_sf"/>
</dbReference>
<dbReference type="AlphaFoldDB" id="A0A0W8FEK9"/>
<feature type="domain" description="Thioesterase" evidence="2">
    <location>
        <begin position="49"/>
        <end position="122"/>
    </location>
</feature>
<dbReference type="CDD" id="cd03443">
    <property type="entry name" value="PaaI_thioesterase"/>
    <property type="match status" value="1"/>
</dbReference>
<gene>
    <name evidence="3" type="ORF">ASZ90_011529</name>
</gene>
<dbReference type="InterPro" id="IPR006683">
    <property type="entry name" value="Thioestr_dom"/>
</dbReference>
<dbReference type="PANTHER" id="PTHR42856">
    <property type="entry name" value="ACYL-COENZYME A THIOESTERASE PAAI"/>
    <property type="match status" value="1"/>
</dbReference>
<evidence type="ECO:0000313" key="3">
    <source>
        <dbReference type="EMBL" id="KUG18771.1"/>
    </source>
</evidence>
<name>A0A0W8FEK9_9ZZZZ</name>
<dbReference type="InterPro" id="IPR052723">
    <property type="entry name" value="Acyl-CoA_thioesterase_PaaI"/>
</dbReference>
<evidence type="ECO:0000256" key="1">
    <source>
        <dbReference type="ARBA" id="ARBA00022801"/>
    </source>
</evidence>
<comment type="caution">
    <text evidence="3">The sequence shown here is derived from an EMBL/GenBank/DDBJ whole genome shotgun (WGS) entry which is preliminary data.</text>
</comment>
<sequence>MDQCIKSLKEEFAREPYARMFGIEIQELEAGHAILKMKTNEMMNNLFRTTHGAAIYSLLDAAFELTVNSHGTVAVALGVNVSYLSPARPGETLRAEGKETNRSRKISSCEIRVTGEDGRLVATCQALAYRMRDRLPFLPPEAPPSS</sequence>
<dbReference type="EMBL" id="LNQE01001363">
    <property type="protein sequence ID" value="KUG18771.1"/>
    <property type="molecule type" value="Genomic_DNA"/>
</dbReference>
<dbReference type="Gene3D" id="3.10.129.10">
    <property type="entry name" value="Hotdog Thioesterase"/>
    <property type="match status" value="1"/>
</dbReference>
<dbReference type="GO" id="GO:0016289">
    <property type="term" value="F:acyl-CoA hydrolase activity"/>
    <property type="evidence" value="ECO:0007669"/>
    <property type="project" value="TreeGrafter"/>
</dbReference>
<accession>A0A0W8FEK9</accession>
<protein>
    <submittedName>
        <fullName evidence="3">Phenylacetic acid degradation protein paad, thioesterase</fullName>
    </submittedName>
</protein>
<dbReference type="SUPFAM" id="SSF54637">
    <property type="entry name" value="Thioesterase/thiol ester dehydrase-isomerase"/>
    <property type="match status" value="1"/>
</dbReference>
<dbReference type="NCBIfam" id="TIGR00369">
    <property type="entry name" value="unchar_dom_1"/>
    <property type="match status" value="1"/>
</dbReference>
<dbReference type="PANTHER" id="PTHR42856:SF1">
    <property type="entry name" value="ACYL-COENZYME A THIOESTERASE PAAI"/>
    <property type="match status" value="1"/>
</dbReference>
<evidence type="ECO:0000259" key="2">
    <source>
        <dbReference type="Pfam" id="PF03061"/>
    </source>
</evidence>
<dbReference type="Pfam" id="PF03061">
    <property type="entry name" value="4HBT"/>
    <property type="match status" value="1"/>
</dbReference>